<evidence type="ECO:0000313" key="1">
    <source>
        <dbReference type="EMBL" id="KAF2006042.1"/>
    </source>
</evidence>
<reference evidence="1" key="1">
    <citation type="journal article" date="2020" name="Stud. Mycol.">
        <title>101 Dothideomycetes genomes: a test case for predicting lifestyles and emergence of pathogens.</title>
        <authorList>
            <person name="Haridas S."/>
            <person name="Albert R."/>
            <person name="Binder M."/>
            <person name="Bloem J."/>
            <person name="Labutti K."/>
            <person name="Salamov A."/>
            <person name="Andreopoulos B."/>
            <person name="Baker S."/>
            <person name="Barry K."/>
            <person name="Bills G."/>
            <person name="Bluhm B."/>
            <person name="Cannon C."/>
            <person name="Castanera R."/>
            <person name="Culley D."/>
            <person name="Daum C."/>
            <person name="Ezra D."/>
            <person name="Gonzalez J."/>
            <person name="Henrissat B."/>
            <person name="Kuo A."/>
            <person name="Liang C."/>
            <person name="Lipzen A."/>
            <person name="Lutzoni F."/>
            <person name="Magnuson J."/>
            <person name="Mondo S."/>
            <person name="Nolan M."/>
            <person name="Ohm R."/>
            <person name="Pangilinan J."/>
            <person name="Park H.-J."/>
            <person name="Ramirez L."/>
            <person name="Alfaro M."/>
            <person name="Sun H."/>
            <person name="Tritt A."/>
            <person name="Yoshinaga Y."/>
            <person name="Zwiers L.-H."/>
            <person name="Turgeon B."/>
            <person name="Goodwin S."/>
            <person name="Spatafora J."/>
            <person name="Crous P."/>
            <person name="Grigoriev I."/>
        </authorList>
    </citation>
    <scope>NUCLEOTIDE SEQUENCE</scope>
    <source>
        <strain evidence="1">CBS 123094</strain>
    </source>
</reference>
<dbReference type="InterPro" id="IPR024222">
    <property type="entry name" value="Ten1_fungal"/>
</dbReference>
<dbReference type="InterPro" id="IPR012340">
    <property type="entry name" value="NA-bd_OB-fold"/>
</dbReference>
<keyword evidence="2" id="KW-1185">Reference proteome</keyword>
<dbReference type="OrthoDB" id="5275361at2759"/>
<protein>
    <recommendedName>
        <fullName evidence="3">CST complex subunit Ten1</fullName>
    </recommendedName>
</protein>
<name>A0A6A5WWE1_9PLEO</name>
<dbReference type="Pfam" id="PF12658">
    <property type="entry name" value="Ten1"/>
    <property type="match status" value="1"/>
</dbReference>
<evidence type="ECO:0008006" key="3">
    <source>
        <dbReference type="Google" id="ProtNLM"/>
    </source>
</evidence>
<dbReference type="EMBL" id="ML977561">
    <property type="protein sequence ID" value="KAF2006042.1"/>
    <property type="molecule type" value="Genomic_DNA"/>
</dbReference>
<dbReference type="Proteomes" id="UP000799779">
    <property type="component" value="Unassembled WGS sequence"/>
</dbReference>
<dbReference type="GO" id="GO:1990879">
    <property type="term" value="C:CST complex"/>
    <property type="evidence" value="ECO:0007669"/>
    <property type="project" value="InterPro"/>
</dbReference>
<gene>
    <name evidence="1" type="ORF">P154DRAFT_423333</name>
</gene>
<dbReference type="AlphaFoldDB" id="A0A6A5WWE1"/>
<evidence type="ECO:0000313" key="2">
    <source>
        <dbReference type="Proteomes" id="UP000799779"/>
    </source>
</evidence>
<dbReference type="Gene3D" id="2.40.50.140">
    <property type="entry name" value="Nucleic acid-binding proteins"/>
    <property type="match status" value="1"/>
</dbReference>
<dbReference type="GO" id="GO:0016233">
    <property type="term" value="P:telomere capping"/>
    <property type="evidence" value="ECO:0007669"/>
    <property type="project" value="InterPro"/>
</dbReference>
<sequence>MAVPVASQLVLLSDVGKVEAGVKVRFLGCIEEYHVATGRLRLKHDYPSSLPPPTFVFVDVEHVLETVKHTDLDVGAWINVIGYVERRKEQGVFVQAITIWNAGNVDLDAYQKAVEARKRA</sequence>
<organism evidence="1 2">
    <name type="scientific">Amniculicola lignicola CBS 123094</name>
    <dbReference type="NCBI Taxonomy" id="1392246"/>
    <lineage>
        <taxon>Eukaryota</taxon>
        <taxon>Fungi</taxon>
        <taxon>Dikarya</taxon>
        <taxon>Ascomycota</taxon>
        <taxon>Pezizomycotina</taxon>
        <taxon>Dothideomycetes</taxon>
        <taxon>Pleosporomycetidae</taxon>
        <taxon>Pleosporales</taxon>
        <taxon>Amniculicolaceae</taxon>
        <taxon>Amniculicola</taxon>
    </lineage>
</organism>
<accession>A0A6A5WWE1</accession>
<proteinExistence type="predicted"/>
<dbReference type="GO" id="GO:0043047">
    <property type="term" value="F:single-stranded telomeric DNA binding"/>
    <property type="evidence" value="ECO:0007669"/>
    <property type="project" value="InterPro"/>
</dbReference>